<reference evidence="4" key="1">
    <citation type="submission" date="2021-10" db="EMBL/GenBank/DDBJ databases">
        <title>Tropical sea cucumber genome reveals ecological adaptation and Cuvierian tubules defense mechanism.</title>
        <authorList>
            <person name="Chen T."/>
        </authorList>
    </citation>
    <scope>NUCLEOTIDE SEQUENCE</scope>
    <source>
        <strain evidence="4">Nanhai2018</strain>
        <tissue evidence="4">Muscle</tissue>
    </source>
</reference>
<keyword evidence="2" id="KW-0472">Membrane</keyword>
<keyword evidence="2" id="KW-1133">Transmembrane helix</keyword>
<dbReference type="AlphaFoldDB" id="A0A9Q1BXK6"/>
<dbReference type="InterPro" id="IPR011701">
    <property type="entry name" value="MFS"/>
</dbReference>
<protein>
    <submittedName>
        <fullName evidence="4">Monocarboxylate transporter 12</fullName>
    </submittedName>
</protein>
<dbReference type="Proteomes" id="UP001152320">
    <property type="component" value="Chromosome 10"/>
</dbReference>
<feature type="transmembrane region" description="Helical" evidence="2">
    <location>
        <begin position="53"/>
        <end position="72"/>
    </location>
</feature>
<organism evidence="4 5">
    <name type="scientific">Holothuria leucospilota</name>
    <name type="common">Black long sea cucumber</name>
    <name type="synonym">Mertensiothuria leucospilota</name>
    <dbReference type="NCBI Taxonomy" id="206669"/>
    <lineage>
        <taxon>Eukaryota</taxon>
        <taxon>Metazoa</taxon>
        <taxon>Echinodermata</taxon>
        <taxon>Eleutherozoa</taxon>
        <taxon>Echinozoa</taxon>
        <taxon>Holothuroidea</taxon>
        <taxon>Aspidochirotacea</taxon>
        <taxon>Aspidochirotida</taxon>
        <taxon>Holothuriidae</taxon>
        <taxon>Holothuria</taxon>
    </lineage>
</organism>
<dbReference type="OrthoDB" id="6499973at2759"/>
<feature type="transmembrane region" description="Helical" evidence="2">
    <location>
        <begin position="308"/>
        <end position="329"/>
    </location>
</feature>
<comment type="subcellular location">
    <subcellularLocation>
        <location evidence="1">Membrane</location>
        <topology evidence="1">Multi-pass membrane protein</topology>
    </subcellularLocation>
</comment>
<dbReference type="Pfam" id="PF07690">
    <property type="entry name" value="MFS_1"/>
    <property type="match status" value="1"/>
</dbReference>
<dbReference type="PANTHER" id="PTHR11360">
    <property type="entry name" value="MONOCARBOXYLATE TRANSPORTER"/>
    <property type="match status" value="1"/>
</dbReference>
<feature type="transmembrane region" description="Helical" evidence="2">
    <location>
        <begin position="242"/>
        <end position="263"/>
    </location>
</feature>
<dbReference type="Gene3D" id="1.20.1250.20">
    <property type="entry name" value="MFS general substrate transporter like domains"/>
    <property type="match status" value="1"/>
</dbReference>
<keyword evidence="2" id="KW-0812">Transmembrane</keyword>
<evidence type="ECO:0000256" key="1">
    <source>
        <dbReference type="ARBA" id="ARBA00004141"/>
    </source>
</evidence>
<feature type="transmembrane region" description="Helical" evidence="2">
    <location>
        <begin position="108"/>
        <end position="133"/>
    </location>
</feature>
<dbReference type="GO" id="GO:0016020">
    <property type="term" value="C:membrane"/>
    <property type="evidence" value="ECO:0007669"/>
    <property type="project" value="UniProtKB-SubCell"/>
</dbReference>
<gene>
    <name evidence="4" type="ORF">HOLleu_21527</name>
</gene>
<accession>A0A9Q1BXK6</accession>
<feature type="transmembrane region" description="Helical" evidence="2">
    <location>
        <begin position="372"/>
        <end position="391"/>
    </location>
</feature>
<feature type="transmembrane region" description="Helical" evidence="2">
    <location>
        <begin position="275"/>
        <end position="296"/>
    </location>
</feature>
<feature type="transmembrane region" description="Helical" evidence="2">
    <location>
        <begin position="172"/>
        <end position="190"/>
    </location>
</feature>
<name>A0A9Q1BXK6_HOLLE</name>
<feature type="domain" description="Major facilitator superfamily (MFS) profile" evidence="3">
    <location>
        <begin position="1"/>
        <end position="423"/>
    </location>
</feature>
<feature type="transmembrane region" description="Helical" evidence="2">
    <location>
        <begin position="84"/>
        <end position="102"/>
    </location>
</feature>
<dbReference type="EMBL" id="JAIZAY010000010">
    <property type="protein sequence ID" value="KAJ8034615.1"/>
    <property type="molecule type" value="Genomic_DNA"/>
</dbReference>
<evidence type="ECO:0000313" key="4">
    <source>
        <dbReference type="EMBL" id="KAJ8034615.1"/>
    </source>
</evidence>
<sequence length="501" mass="54080">MAAQIVPAAPDGGWGWIALAGSVFNEILLAGYVEGMGSFYVEWQKYFNVGAPEVGWVGILVALNGPFGCLVAGGLSTRFGTRPVVIIGGAIFAALMLLTSFTTKLWHVYVMFFFQAFFIGLAYQPTVTVIGFYFQKRLAFANGVTYSGVGVGIIIIPLMVEFLSSRFTWKGALQVMSAITLLVCFNGLLFRPSDKEKYFLLQKETARKNRISNKNCFERLKHAIASIPKFLGFHLLRENPRFITVTASCCVMGYGYYGSLVFFSSKAVFEAGLSTFQGALLLSIIGLGSTISRATHGILLDWKLISPMSLYALACFISASGNFLVPFAFSMNSLLVIAITFGLSSGLIFAVSIMCVRVVLREDQVAKGFGIIMMFNGLGTLVGIFFMGFLQRTTGSYSIPFVVAGAALALSGILMASDAIYVTYCKGPSPQNGTTNANVLREAESDNDPQEGETLTTTSGNTDSVRLKSLKTGETGFKEEVRLIGLNACDGEDVETSPVPV</sequence>
<dbReference type="PANTHER" id="PTHR11360:SF284">
    <property type="entry name" value="EG:103B4.3 PROTEIN-RELATED"/>
    <property type="match status" value="1"/>
</dbReference>
<feature type="transmembrane region" description="Helical" evidence="2">
    <location>
        <begin position="335"/>
        <end position="360"/>
    </location>
</feature>
<keyword evidence="5" id="KW-1185">Reference proteome</keyword>
<proteinExistence type="predicted"/>
<feature type="transmembrane region" description="Helical" evidence="2">
    <location>
        <begin position="397"/>
        <end position="416"/>
    </location>
</feature>
<feature type="transmembrane region" description="Helical" evidence="2">
    <location>
        <begin position="140"/>
        <end position="160"/>
    </location>
</feature>
<evidence type="ECO:0000256" key="2">
    <source>
        <dbReference type="SAM" id="Phobius"/>
    </source>
</evidence>
<dbReference type="SUPFAM" id="SSF103473">
    <property type="entry name" value="MFS general substrate transporter"/>
    <property type="match status" value="1"/>
</dbReference>
<dbReference type="InterPro" id="IPR036259">
    <property type="entry name" value="MFS_trans_sf"/>
</dbReference>
<comment type="caution">
    <text evidence="4">The sequence shown here is derived from an EMBL/GenBank/DDBJ whole genome shotgun (WGS) entry which is preliminary data.</text>
</comment>
<dbReference type="InterPro" id="IPR050327">
    <property type="entry name" value="Proton-linked_MCT"/>
</dbReference>
<dbReference type="InterPro" id="IPR020846">
    <property type="entry name" value="MFS_dom"/>
</dbReference>
<evidence type="ECO:0000313" key="5">
    <source>
        <dbReference type="Proteomes" id="UP001152320"/>
    </source>
</evidence>
<dbReference type="PROSITE" id="PS50850">
    <property type="entry name" value="MFS"/>
    <property type="match status" value="1"/>
</dbReference>
<dbReference type="GO" id="GO:0008028">
    <property type="term" value="F:monocarboxylic acid transmembrane transporter activity"/>
    <property type="evidence" value="ECO:0007669"/>
    <property type="project" value="TreeGrafter"/>
</dbReference>
<feature type="transmembrane region" description="Helical" evidence="2">
    <location>
        <begin position="12"/>
        <end position="33"/>
    </location>
</feature>
<evidence type="ECO:0000259" key="3">
    <source>
        <dbReference type="PROSITE" id="PS50850"/>
    </source>
</evidence>